<evidence type="ECO:0000313" key="5">
    <source>
        <dbReference type="Proteomes" id="UP000540787"/>
    </source>
</evidence>
<name>A0A7W9WYA7_9BURK</name>
<keyword evidence="5" id="KW-1185">Reference proteome</keyword>
<dbReference type="InterPro" id="IPR016181">
    <property type="entry name" value="Acyl_CoA_acyltransferase"/>
</dbReference>
<evidence type="ECO:0000256" key="2">
    <source>
        <dbReference type="ARBA" id="ARBA00023315"/>
    </source>
</evidence>
<reference evidence="4 5" key="1">
    <citation type="submission" date="2020-08" db="EMBL/GenBank/DDBJ databases">
        <title>The Agave Microbiome: Exploring the role of microbial communities in plant adaptations to desert environments.</title>
        <authorList>
            <person name="Partida-Martinez L.P."/>
        </authorList>
    </citation>
    <scope>NUCLEOTIDE SEQUENCE [LARGE SCALE GENOMIC DNA]</scope>
    <source>
        <strain evidence="4 5">AT3.2</strain>
    </source>
</reference>
<dbReference type="Proteomes" id="UP000540787">
    <property type="component" value="Unassembled WGS sequence"/>
</dbReference>
<evidence type="ECO:0000256" key="1">
    <source>
        <dbReference type="ARBA" id="ARBA00022679"/>
    </source>
</evidence>
<dbReference type="PROSITE" id="PS51186">
    <property type="entry name" value="GNAT"/>
    <property type="match status" value="1"/>
</dbReference>
<dbReference type="AlphaFoldDB" id="A0A7W9WYA7"/>
<protein>
    <submittedName>
        <fullName evidence="4">GNAT superfamily N-acetyltransferase</fullName>
    </submittedName>
</protein>
<organism evidence="4 5">
    <name type="scientific">Massilia aurea</name>
    <dbReference type="NCBI Taxonomy" id="373040"/>
    <lineage>
        <taxon>Bacteria</taxon>
        <taxon>Pseudomonadati</taxon>
        <taxon>Pseudomonadota</taxon>
        <taxon>Betaproteobacteria</taxon>
        <taxon>Burkholderiales</taxon>
        <taxon>Oxalobacteraceae</taxon>
        <taxon>Telluria group</taxon>
        <taxon>Massilia</taxon>
    </lineage>
</organism>
<keyword evidence="1 4" id="KW-0808">Transferase</keyword>
<dbReference type="PANTHER" id="PTHR43877">
    <property type="entry name" value="AMINOALKYLPHOSPHONATE N-ACETYLTRANSFERASE-RELATED-RELATED"/>
    <property type="match status" value="1"/>
</dbReference>
<comment type="caution">
    <text evidence="4">The sequence shown here is derived from an EMBL/GenBank/DDBJ whole genome shotgun (WGS) entry which is preliminary data.</text>
</comment>
<dbReference type="EMBL" id="JACHBX010000001">
    <property type="protein sequence ID" value="MBB6133068.1"/>
    <property type="molecule type" value="Genomic_DNA"/>
</dbReference>
<evidence type="ECO:0000313" key="4">
    <source>
        <dbReference type="EMBL" id="MBB6133068.1"/>
    </source>
</evidence>
<gene>
    <name evidence="4" type="ORF">HD842_001179</name>
</gene>
<dbReference type="RefSeq" id="WP_183552179.1">
    <property type="nucleotide sequence ID" value="NZ_JACHBX010000001.1"/>
</dbReference>
<accession>A0A7W9WYA7</accession>
<dbReference type="SUPFAM" id="SSF55729">
    <property type="entry name" value="Acyl-CoA N-acyltransferases (Nat)"/>
    <property type="match status" value="1"/>
</dbReference>
<evidence type="ECO:0000259" key="3">
    <source>
        <dbReference type="PROSITE" id="PS51186"/>
    </source>
</evidence>
<dbReference type="CDD" id="cd04301">
    <property type="entry name" value="NAT_SF"/>
    <property type="match status" value="1"/>
</dbReference>
<keyword evidence="2" id="KW-0012">Acyltransferase</keyword>
<dbReference type="GO" id="GO:0016747">
    <property type="term" value="F:acyltransferase activity, transferring groups other than amino-acyl groups"/>
    <property type="evidence" value="ECO:0007669"/>
    <property type="project" value="InterPro"/>
</dbReference>
<dbReference type="InterPro" id="IPR050832">
    <property type="entry name" value="Bact_Acetyltransf"/>
</dbReference>
<proteinExistence type="predicted"/>
<feature type="domain" description="N-acetyltransferase" evidence="3">
    <location>
        <begin position="6"/>
        <end position="144"/>
    </location>
</feature>
<sequence>MTESHPTFRQASVHDIPAMSRIRLSVNENRLRDPPRITPQMYADFLEKDGRGWVALVDGEIVAFSYANRIDGSIWALFVDPRFEGQGLGKQLLSLATDWLFSLGFRRVTLSTGTHTRAAQFYTRLGWRLASSSADDSVFVLDGP</sequence>
<dbReference type="InterPro" id="IPR000182">
    <property type="entry name" value="GNAT_dom"/>
</dbReference>
<dbReference type="Gene3D" id="3.40.630.30">
    <property type="match status" value="1"/>
</dbReference>
<dbReference type="Pfam" id="PF00583">
    <property type="entry name" value="Acetyltransf_1"/>
    <property type="match status" value="1"/>
</dbReference>